<feature type="coiled-coil region" evidence="1">
    <location>
        <begin position="247"/>
        <end position="281"/>
    </location>
</feature>
<comment type="caution">
    <text evidence="2">The sequence shown here is derived from an EMBL/GenBank/DDBJ whole genome shotgun (WGS) entry which is preliminary data.</text>
</comment>
<dbReference type="RefSeq" id="WP_230937510.1">
    <property type="nucleotide sequence ID" value="NZ_FAVB01000008.1"/>
</dbReference>
<sequence>MKNIFNQKATRELTPSKRGARLIHLDNNHTKKYNYDNELMAQINHLNSEVKFRLKVPALWRTSKELYNKNQSSKNTNQKATREIHQNPTKVGLDLISLDNNYTNKYNCNNDESSSFHLCSFRGIDYLPRGCRLVAKTPHALYNKINDYFYRVVNNKATRELCPHKSGAKLVSLDNNYTKKYNYEHNMVQKNHLQSEVEFSHRVAALWLNPRNYTKKLSKFFIPFILSTQLVASGIPTVDVAAIAQQLMGYQQQIKDYAMQLQQYQQLYSQLQQQIQMVKMQTQNLKTLSSYDWQNLNVALYQARNIMQKVDGISYDLGNVSRKFEETYKDFNGYSSDINSAKDENARNKIFSDRYKQMQETNQNTLNGTLQKLELANKEFENEDRTISHLKNRSQNAEGNLQAIQATNDLLAYQVDEVRKLRIALMDQTNALANYMAMQNNEKILDDAKYEKMSKRSIKRF</sequence>
<evidence type="ECO:0000313" key="2">
    <source>
        <dbReference type="EMBL" id="CUU90266.1"/>
    </source>
</evidence>
<keyword evidence="1" id="KW-0175">Coiled coil</keyword>
<dbReference type="NCBIfam" id="TIGR02780">
    <property type="entry name" value="TrbJ_Ti"/>
    <property type="match status" value="1"/>
</dbReference>
<dbReference type="EMBL" id="FAVB01000008">
    <property type="protein sequence ID" value="CUU90266.1"/>
    <property type="molecule type" value="Genomic_DNA"/>
</dbReference>
<keyword evidence="3" id="KW-1185">Reference proteome</keyword>
<dbReference type="InterPro" id="IPR014147">
    <property type="entry name" value="T4SS_TrbJ"/>
</dbReference>
<gene>
    <name evidence="2" type="ORF">ERS686654_02091</name>
</gene>
<dbReference type="AlphaFoldDB" id="A0A0S4SWT1"/>
<accession>A0A0S4SWT1</accession>
<organism evidence="2 3">
    <name type="scientific">Campylobacter hyointestinalis subsp. hyointestinalis</name>
    <dbReference type="NCBI Taxonomy" id="91352"/>
    <lineage>
        <taxon>Bacteria</taxon>
        <taxon>Pseudomonadati</taxon>
        <taxon>Campylobacterota</taxon>
        <taxon>Epsilonproteobacteria</taxon>
        <taxon>Campylobacterales</taxon>
        <taxon>Campylobacteraceae</taxon>
        <taxon>Campylobacter</taxon>
    </lineage>
</organism>
<dbReference type="Proteomes" id="UP000052237">
    <property type="component" value="Unassembled WGS sequence"/>
</dbReference>
<proteinExistence type="predicted"/>
<evidence type="ECO:0000313" key="3">
    <source>
        <dbReference type="Proteomes" id="UP000052237"/>
    </source>
</evidence>
<feature type="coiled-coil region" evidence="1">
    <location>
        <begin position="363"/>
        <end position="407"/>
    </location>
</feature>
<reference evidence="2 3" key="1">
    <citation type="submission" date="2015-11" db="EMBL/GenBank/DDBJ databases">
        <authorList>
            <consortium name="Pathogen Informatics"/>
        </authorList>
    </citation>
    <scope>NUCLEOTIDE SEQUENCE [LARGE SCALE GENOMIC DNA]</scope>
    <source>
        <strain evidence="2 3">006A-0059</strain>
    </source>
</reference>
<name>A0A0S4SWT1_CAMHY</name>
<protein>
    <submittedName>
        <fullName evidence="2">Type IV secretion system component, putative</fullName>
    </submittedName>
</protein>
<evidence type="ECO:0000256" key="1">
    <source>
        <dbReference type="SAM" id="Coils"/>
    </source>
</evidence>